<accession>A0A0F9VP31</accession>
<organism evidence="1">
    <name type="scientific">marine sediment metagenome</name>
    <dbReference type="NCBI Taxonomy" id="412755"/>
    <lineage>
        <taxon>unclassified sequences</taxon>
        <taxon>metagenomes</taxon>
        <taxon>ecological metagenomes</taxon>
    </lineage>
</organism>
<evidence type="ECO:0000313" key="1">
    <source>
        <dbReference type="EMBL" id="KKN67558.1"/>
    </source>
</evidence>
<dbReference type="EMBL" id="LAZR01000471">
    <property type="protein sequence ID" value="KKN67558.1"/>
    <property type="molecule type" value="Genomic_DNA"/>
</dbReference>
<gene>
    <name evidence="1" type="ORF">LCGC14_0460130</name>
</gene>
<reference evidence="1" key="1">
    <citation type="journal article" date="2015" name="Nature">
        <title>Complex archaea that bridge the gap between prokaryotes and eukaryotes.</title>
        <authorList>
            <person name="Spang A."/>
            <person name="Saw J.H."/>
            <person name="Jorgensen S.L."/>
            <person name="Zaremba-Niedzwiedzka K."/>
            <person name="Martijn J."/>
            <person name="Lind A.E."/>
            <person name="van Eijk R."/>
            <person name="Schleper C."/>
            <person name="Guy L."/>
            <person name="Ettema T.J."/>
        </authorList>
    </citation>
    <scope>NUCLEOTIDE SEQUENCE</scope>
</reference>
<protein>
    <submittedName>
        <fullName evidence="1">Uncharacterized protein</fullName>
    </submittedName>
</protein>
<name>A0A0F9VP31_9ZZZZ</name>
<dbReference type="AlphaFoldDB" id="A0A0F9VP31"/>
<comment type="caution">
    <text evidence="1">The sequence shown here is derived from an EMBL/GenBank/DDBJ whole genome shotgun (WGS) entry which is preliminary data.</text>
</comment>
<sequence>MYKPGQKCPESGIWKPSCKSFWCVKIALSKDETFPPCSQKHSGVTWTLHQAT</sequence>
<proteinExistence type="predicted"/>